<evidence type="ECO:0000256" key="6">
    <source>
        <dbReference type="SAM" id="MobiDB-lite"/>
    </source>
</evidence>
<dbReference type="Gene3D" id="3.30.565.10">
    <property type="entry name" value="Histidine kinase-like ATPase, C-terminal domain"/>
    <property type="match status" value="1"/>
</dbReference>
<feature type="domain" description="PAC" evidence="8">
    <location>
        <begin position="253"/>
        <end position="305"/>
    </location>
</feature>
<dbReference type="eggNOG" id="arCOG02352">
    <property type="taxonomic scope" value="Archaea"/>
</dbReference>
<dbReference type="GO" id="GO:0000155">
    <property type="term" value="F:phosphorelay sensor kinase activity"/>
    <property type="evidence" value="ECO:0007669"/>
    <property type="project" value="InterPro"/>
</dbReference>
<dbReference type="Pfam" id="PF01590">
    <property type="entry name" value="GAF"/>
    <property type="match status" value="1"/>
</dbReference>
<evidence type="ECO:0000259" key="8">
    <source>
        <dbReference type="PROSITE" id="PS50113"/>
    </source>
</evidence>
<dbReference type="InterPro" id="IPR003594">
    <property type="entry name" value="HATPase_dom"/>
</dbReference>
<dbReference type="CDD" id="cd00082">
    <property type="entry name" value="HisKA"/>
    <property type="match status" value="1"/>
</dbReference>
<dbReference type="eggNOG" id="arCOG02358">
    <property type="taxonomic scope" value="Archaea"/>
</dbReference>
<dbReference type="Gene3D" id="1.10.287.130">
    <property type="match status" value="1"/>
</dbReference>
<comment type="catalytic activity">
    <reaction evidence="1">
        <text>ATP + protein L-histidine = ADP + protein N-phospho-L-histidine.</text>
        <dbReference type="EC" id="2.7.13.3"/>
    </reaction>
</comment>
<dbReference type="SUPFAM" id="SSF55874">
    <property type="entry name" value="ATPase domain of HSP90 chaperone/DNA topoisomerase II/histidine kinase"/>
    <property type="match status" value="1"/>
</dbReference>
<dbReference type="InterPro" id="IPR036097">
    <property type="entry name" value="HisK_dim/P_sf"/>
</dbReference>
<keyword evidence="3" id="KW-0597">Phosphoprotein</keyword>
<name>L9WXW5_9EURY</name>
<sequence>MTDSSRGDPESATPAGVRRQEAVADLGRRVLEIDDLDDIRRDAAAVVAETIDAAYASVFELCPEGDAVALCEGVGWAEEQLGAATLPTGPDTYAGDVLRTTEPVVVDEFDAQNDRSAPDLLADRGVVGGIAVVLGSPDDPWGLLSVHVTEQRPFADRDVLFVRNVATVLTSAIENAKMERRFDAIFDDPNILVGLLEPDGSVLDINETAMEYVDADLEGVVGEPFWKTPWWTDDGVQSDVKAWTERAATGEYVPFEADLTRPGGGWYTLEGVFRPVTNDDGEVVSIIVSDRDITERRRRERELEASNERLAQFAYAASHDLQEPLRMVTSYLQLLERRYADELDSDAEEFIAFAVDGAERMGDMIDALLEYSRVETRGEPLEPVDLEATLEAVRRDLELQIEETDAEITADSLPRVRGDENQLRQVFQNLLSNAIQYSGDEPPRIRVTAERADSMWRVSVGDEGIGIDPGDQERVFEVFQRLHSHEEHSGTGIGLALCRRIVERHGGEIRLDSEPGEGATFSFTLPPVDEGDEDAG</sequence>
<reference evidence="9 10" key="1">
    <citation type="journal article" date="2014" name="PLoS Genet.">
        <title>Phylogenetically driven sequencing of extremely halophilic archaea reveals strategies for static and dynamic osmo-response.</title>
        <authorList>
            <person name="Becker E.A."/>
            <person name="Seitzer P.M."/>
            <person name="Tritt A."/>
            <person name="Larsen D."/>
            <person name="Krusor M."/>
            <person name="Yao A.I."/>
            <person name="Wu D."/>
            <person name="Madern D."/>
            <person name="Eisen J.A."/>
            <person name="Darling A.E."/>
            <person name="Facciotti M.T."/>
        </authorList>
    </citation>
    <scope>NUCLEOTIDE SEQUENCE [LARGE SCALE GENOMIC DNA]</scope>
    <source>
        <strain evidence="9 10">JCM 12255</strain>
    </source>
</reference>
<dbReference type="PROSITE" id="PS50109">
    <property type="entry name" value="HIS_KIN"/>
    <property type="match status" value="1"/>
</dbReference>
<dbReference type="PANTHER" id="PTHR43304:SF1">
    <property type="entry name" value="PAC DOMAIN-CONTAINING PROTEIN"/>
    <property type="match status" value="1"/>
</dbReference>
<dbReference type="InterPro" id="IPR000014">
    <property type="entry name" value="PAS"/>
</dbReference>
<dbReference type="SMART" id="SM00387">
    <property type="entry name" value="HATPase_c"/>
    <property type="match status" value="1"/>
</dbReference>
<dbReference type="PRINTS" id="PR00344">
    <property type="entry name" value="BCTRLSENSOR"/>
</dbReference>
<evidence type="ECO:0000313" key="10">
    <source>
        <dbReference type="Proteomes" id="UP000011602"/>
    </source>
</evidence>
<dbReference type="InterPro" id="IPR029016">
    <property type="entry name" value="GAF-like_dom_sf"/>
</dbReference>
<dbReference type="InterPro" id="IPR036890">
    <property type="entry name" value="HATPase_C_sf"/>
</dbReference>
<dbReference type="EC" id="2.7.13.3" evidence="2"/>
<dbReference type="SUPFAM" id="SSF55781">
    <property type="entry name" value="GAF domain-like"/>
    <property type="match status" value="1"/>
</dbReference>
<keyword evidence="5 9" id="KW-0418">Kinase</keyword>
<dbReference type="InterPro" id="IPR035965">
    <property type="entry name" value="PAS-like_dom_sf"/>
</dbReference>
<dbReference type="PROSITE" id="PS50113">
    <property type="entry name" value="PAC"/>
    <property type="match status" value="1"/>
</dbReference>
<evidence type="ECO:0000259" key="7">
    <source>
        <dbReference type="PROSITE" id="PS50109"/>
    </source>
</evidence>
<dbReference type="Pfam" id="PF08448">
    <property type="entry name" value="PAS_4"/>
    <property type="match status" value="1"/>
</dbReference>
<dbReference type="InterPro" id="IPR052162">
    <property type="entry name" value="Sensor_kinase/Photoreceptor"/>
</dbReference>
<dbReference type="Pfam" id="PF00512">
    <property type="entry name" value="HisKA"/>
    <property type="match status" value="1"/>
</dbReference>
<evidence type="ECO:0000256" key="3">
    <source>
        <dbReference type="ARBA" id="ARBA00022553"/>
    </source>
</evidence>
<dbReference type="EMBL" id="AOHZ01000060">
    <property type="protein sequence ID" value="ELY54262.1"/>
    <property type="molecule type" value="Genomic_DNA"/>
</dbReference>
<dbReference type="Gene3D" id="3.30.450.40">
    <property type="match status" value="1"/>
</dbReference>
<evidence type="ECO:0000256" key="4">
    <source>
        <dbReference type="ARBA" id="ARBA00022679"/>
    </source>
</evidence>
<dbReference type="SMART" id="SM00065">
    <property type="entry name" value="GAF"/>
    <property type="match status" value="1"/>
</dbReference>
<dbReference type="InterPro" id="IPR003018">
    <property type="entry name" value="GAF"/>
</dbReference>
<dbReference type="InterPro" id="IPR005467">
    <property type="entry name" value="His_kinase_dom"/>
</dbReference>
<dbReference type="Proteomes" id="UP000011602">
    <property type="component" value="Unassembled WGS sequence"/>
</dbReference>
<dbReference type="CDD" id="cd00130">
    <property type="entry name" value="PAS"/>
    <property type="match status" value="1"/>
</dbReference>
<evidence type="ECO:0000256" key="1">
    <source>
        <dbReference type="ARBA" id="ARBA00000085"/>
    </source>
</evidence>
<dbReference type="SUPFAM" id="SSF55785">
    <property type="entry name" value="PYP-like sensor domain (PAS domain)"/>
    <property type="match status" value="1"/>
</dbReference>
<dbReference type="InterPro" id="IPR000700">
    <property type="entry name" value="PAS-assoc_C"/>
</dbReference>
<protein>
    <recommendedName>
        <fullName evidence="2">histidine kinase</fullName>
        <ecNumber evidence="2">2.7.13.3</ecNumber>
    </recommendedName>
</protein>
<dbReference type="RefSeq" id="WP_007259865.1">
    <property type="nucleotide sequence ID" value="NZ_AOHZ01000060.1"/>
</dbReference>
<dbReference type="PANTHER" id="PTHR43304">
    <property type="entry name" value="PHYTOCHROME-LIKE PROTEIN CPH1"/>
    <property type="match status" value="1"/>
</dbReference>
<evidence type="ECO:0000256" key="2">
    <source>
        <dbReference type="ARBA" id="ARBA00012438"/>
    </source>
</evidence>
<feature type="region of interest" description="Disordered" evidence="6">
    <location>
        <begin position="512"/>
        <end position="536"/>
    </location>
</feature>
<dbReference type="PATRIC" id="fig|1227499.3.peg.2660"/>
<dbReference type="AlphaFoldDB" id="L9WXW5"/>
<keyword evidence="4" id="KW-0808">Transferase</keyword>
<dbReference type="OrthoDB" id="342253at2157"/>
<dbReference type="FunFam" id="3.30.565.10:FF:000006">
    <property type="entry name" value="Sensor histidine kinase WalK"/>
    <property type="match status" value="1"/>
</dbReference>
<dbReference type="InterPro" id="IPR001610">
    <property type="entry name" value="PAC"/>
</dbReference>
<dbReference type="InterPro" id="IPR003661">
    <property type="entry name" value="HisK_dim/P_dom"/>
</dbReference>
<dbReference type="Pfam" id="PF02518">
    <property type="entry name" value="HATPase_c"/>
    <property type="match status" value="1"/>
</dbReference>
<feature type="domain" description="Histidine kinase" evidence="7">
    <location>
        <begin position="316"/>
        <end position="529"/>
    </location>
</feature>
<dbReference type="InterPro" id="IPR013656">
    <property type="entry name" value="PAS_4"/>
</dbReference>
<evidence type="ECO:0000256" key="5">
    <source>
        <dbReference type="ARBA" id="ARBA00022777"/>
    </source>
</evidence>
<organism evidence="9 10">
    <name type="scientific">Natronolimnohabitans innermongolicus JCM 12255</name>
    <dbReference type="NCBI Taxonomy" id="1227499"/>
    <lineage>
        <taxon>Archaea</taxon>
        <taxon>Methanobacteriati</taxon>
        <taxon>Methanobacteriota</taxon>
        <taxon>Stenosarchaea group</taxon>
        <taxon>Halobacteria</taxon>
        <taxon>Halobacteriales</taxon>
        <taxon>Natrialbaceae</taxon>
        <taxon>Natronolimnohabitans</taxon>
    </lineage>
</organism>
<comment type="caution">
    <text evidence="9">The sequence shown here is derived from an EMBL/GenBank/DDBJ whole genome shotgun (WGS) entry which is preliminary data.</text>
</comment>
<dbReference type="SMART" id="SM00388">
    <property type="entry name" value="HisKA"/>
    <property type="match status" value="1"/>
</dbReference>
<dbReference type="SUPFAM" id="SSF47384">
    <property type="entry name" value="Homodimeric domain of signal transducing histidine kinase"/>
    <property type="match status" value="1"/>
</dbReference>
<evidence type="ECO:0000313" key="9">
    <source>
        <dbReference type="EMBL" id="ELY54262.1"/>
    </source>
</evidence>
<dbReference type="STRING" id="1227499.C493_12958"/>
<proteinExistence type="predicted"/>
<dbReference type="SMART" id="SM00086">
    <property type="entry name" value="PAC"/>
    <property type="match status" value="1"/>
</dbReference>
<accession>L9WXW5</accession>
<dbReference type="InterPro" id="IPR004358">
    <property type="entry name" value="Sig_transdc_His_kin-like_C"/>
</dbReference>
<keyword evidence="10" id="KW-1185">Reference proteome</keyword>
<dbReference type="NCBIfam" id="TIGR00229">
    <property type="entry name" value="sensory_box"/>
    <property type="match status" value="1"/>
</dbReference>
<gene>
    <name evidence="9" type="ORF">C493_12958</name>
</gene>
<dbReference type="Gene3D" id="3.30.450.20">
    <property type="entry name" value="PAS domain"/>
    <property type="match status" value="1"/>
</dbReference>